<dbReference type="GO" id="GO:0005886">
    <property type="term" value="C:plasma membrane"/>
    <property type="evidence" value="ECO:0007669"/>
    <property type="project" value="TreeGrafter"/>
</dbReference>
<proteinExistence type="predicted"/>
<dbReference type="PANTHER" id="PTHR23113:SF35">
    <property type="entry name" value="RAL GUANINE NUCLEOTIDE DISSOCIATION STIMULATOR"/>
    <property type="match status" value="1"/>
</dbReference>
<sequence>MVYLTGAQCEGRSIKLSSPDVMFDASTWRIRNIWDGVKLEVAGDASPVVLHSFTQLDPDLPQLEVISLFHSPFLSLSLFLSTISSILGAWLDQYSEDFWKPPEYSCLRRLISYLHLNFPGSDLERRACNLLTHFHRRQLQEPEHELLDHGGYSFTLLEENGYEDEQLDFLNFDPAVVAEQFTLMDAELFKKVVPYHCLGSIWSQRDKKGKEHLAPTIRATVTQFNCVTNCVIATCLSERSLKPTQRAKLVERWIEVARECRILKNFSSLRAILSALQCNPVHRLKRTWDEVSRENFRIFHELSEIFSDENNHSLSRELLIKVG</sequence>
<dbReference type="PANTHER" id="PTHR23113">
    <property type="entry name" value="GUANINE NUCLEOTIDE EXCHANGE FACTOR"/>
    <property type="match status" value="1"/>
</dbReference>
<dbReference type="GO" id="GO:0007265">
    <property type="term" value="P:Ras protein signal transduction"/>
    <property type="evidence" value="ECO:0007669"/>
    <property type="project" value="TreeGrafter"/>
</dbReference>
<dbReference type="InterPro" id="IPR001895">
    <property type="entry name" value="RASGEF_cat_dom"/>
</dbReference>
<dbReference type="Pfam" id="PF00617">
    <property type="entry name" value="RasGEF"/>
    <property type="match status" value="1"/>
</dbReference>
<evidence type="ECO:0000256" key="2">
    <source>
        <dbReference type="PROSITE-ProRule" id="PRU00168"/>
    </source>
</evidence>
<organism evidence="4 5">
    <name type="scientific">Oncorhynchus mykiss</name>
    <name type="common">Rainbow trout</name>
    <name type="synonym">Salmo gairdneri</name>
    <dbReference type="NCBI Taxonomy" id="8022"/>
    <lineage>
        <taxon>Eukaryota</taxon>
        <taxon>Metazoa</taxon>
        <taxon>Chordata</taxon>
        <taxon>Craniata</taxon>
        <taxon>Vertebrata</taxon>
        <taxon>Euteleostomi</taxon>
        <taxon>Actinopterygii</taxon>
        <taxon>Neopterygii</taxon>
        <taxon>Teleostei</taxon>
        <taxon>Protacanthopterygii</taxon>
        <taxon>Salmoniformes</taxon>
        <taxon>Salmonidae</taxon>
        <taxon>Salmoninae</taxon>
        <taxon>Oncorhynchus</taxon>
    </lineage>
</organism>
<evidence type="ECO:0000259" key="3">
    <source>
        <dbReference type="PROSITE" id="PS50009"/>
    </source>
</evidence>
<dbReference type="EMBL" id="FR905261">
    <property type="protein sequence ID" value="CDQ77781.1"/>
    <property type="molecule type" value="Genomic_DNA"/>
</dbReference>
<protein>
    <recommendedName>
        <fullName evidence="3">Ras-GEF domain-containing protein</fullName>
    </recommendedName>
</protein>
<dbReference type="Proteomes" id="UP000193380">
    <property type="component" value="Unassembled WGS sequence"/>
</dbReference>
<dbReference type="InterPro" id="IPR008937">
    <property type="entry name" value="Ras-like_GEF"/>
</dbReference>
<dbReference type="Gene3D" id="1.10.840.10">
    <property type="entry name" value="Ras guanine-nucleotide exchange factors catalytic domain"/>
    <property type="match status" value="1"/>
</dbReference>
<dbReference type="PaxDb" id="8022-A0A060XEC6"/>
<gene>
    <name evidence="4" type="ORF">GSONMT00006155001</name>
</gene>
<dbReference type="InterPro" id="IPR023578">
    <property type="entry name" value="Ras_GEF_dom_sf"/>
</dbReference>
<evidence type="ECO:0000256" key="1">
    <source>
        <dbReference type="ARBA" id="ARBA00022658"/>
    </source>
</evidence>
<dbReference type="SUPFAM" id="SSF48366">
    <property type="entry name" value="Ras GEF"/>
    <property type="match status" value="1"/>
</dbReference>
<feature type="domain" description="Ras-GEF" evidence="3">
    <location>
        <begin position="173"/>
        <end position="323"/>
    </location>
</feature>
<dbReference type="InterPro" id="IPR036964">
    <property type="entry name" value="RASGEF_cat_dom_sf"/>
</dbReference>
<evidence type="ECO:0000313" key="4">
    <source>
        <dbReference type="EMBL" id="CDQ77781.1"/>
    </source>
</evidence>
<dbReference type="CDD" id="cd00155">
    <property type="entry name" value="RasGEF"/>
    <property type="match status" value="1"/>
</dbReference>
<evidence type="ECO:0000313" key="5">
    <source>
        <dbReference type="Proteomes" id="UP000193380"/>
    </source>
</evidence>
<dbReference type="SMART" id="SM00147">
    <property type="entry name" value="RasGEF"/>
    <property type="match status" value="1"/>
</dbReference>
<keyword evidence="1 2" id="KW-0344">Guanine-nucleotide releasing factor</keyword>
<reference evidence="4" key="2">
    <citation type="submission" date="2014-03" db="EMBL/GenBank/DDBJ databases">
        <authorList>
            <person name="Genoscope - CEA"/>
        </authorList>
    </citation>
    <scope>NUCLEOTIDE SEQUENCE</scope>
</reference>
<reference evidence="4" key="1">
    <citation type="journal article" date="2014" name="Nat. Commun.">
        <title>The rainbow trout genome provides novel insights into evolution after whole-genome duplication in vertebrates.</title>
        <authorList>
            <person name="Berthelot C."/>
            <person name="Brunet F."/>
            <person name="Chalopin D."/>
            <person name="Juanchich A."/>
            <person name="Bernard M."/>
            <person name="Noel B."/>
            <person name="Bento P."/>
            <person name="Da Silva C."/>
            <person name="Labadie K."/>
            <person name="Alberti A."/>
            <person name="Aury J.M."/>
            <person name="Louis A."/>
            <person name="Dehais P."/>
            <person name="Bardou P."/>
            <person name="Montfort J."/>
            <person name="Klopp C."/>
            <person name="Cabau C."/>
            <person name="Gaspin C."/>
            <person name="Thorgaard G.H."/>
            <person name="Boussaha M."/>
            <person name="Quillet E."/>
            <person name="Guyomard R."/>
            <person name="Galiana D."/>
            <person name="Bobe J."/>
            <person name="Volff J.N."/>
            <person name="Genet C."/>
            <person name="Wincker P."/>
            <person name="Jaillon O."/>
            <person name="Roest Crollius H."/>
            <person name="Guiguen Y."/>
        </authorList>
    </citation>
    <scope>NUCLEOTIDE SEQUENCE [LARGE SCALE GENOMIC DNA]</scope>
</reference>
<accession>A0A060XEC6</accession>
<dbReference type="Gene3D" id="1.20.870.10">
    <property type="entry name" value="Son of sevenless (SoS) protein Chain: S domain 1"/>
    <property type="match status" value="1"/>
</dbReference>
<dbReference type="GO" id="GO:0005085">
    <property type="term" value="F:guanyl-nucleotide exchange factor activity"/>
    <property type="evidence" value="ECO:0007669"/>
    <property type="project" value="UniProtKB-KW"/>
</dbReference>
<dbReference type="AlphaFoldDB" id="A0A060XEC6"/>
<name>A0A060XEC6_ONCMY</name>
<dbReference type="STRING" id="8022.A0A060XEC6"/>
<dbReference type="PROSITE" id="PS50009">
    <property type="entry name" value="RASGEF_CAT"/>
    <property type="match status" value="1"/>
</dbReference>